<comment type="similarity">
    <text evidence="2">Belongs to the MoaE family.</text>
</comment>
<gene>
    <name evidence="13" type="ORF">IHQ68_12165</name>
</gene>
<comment type="function">
    <text evidence="6">Converts molybdopterin precursor Z into molybdopterin. This requires the incorporation of two sulfur atoms into precursor Z to generate a dithiolene group. The sulfur is provided by MoaD.</text>
</comment>
<evidence type="ECO:0000256" key="6">
    <source>
        <dbReference type="ARBA" id="ARBA00025448"/>
    </source>
</evidence>
<evidence type="ECO:0000313" key="13">
    <source>
        <dbReference type="EMBL" id="MDR4307372.1"/>
    </source>
</evidence>
<evidence type="ECO:0000256" key="12">
    <source>
        <dbReference type="ARBA" id="ARBA00049878"/>
    </source>
</evidence>
<evidence type="ECO:0000256" key="2">
    <source>
        <dbReference type="ARBA" id="ARBA00005426"/>
    </source>
</evidence>
<evidence type="ECO:0000256" key="9">
    <source>
        <dbReference type="ARBA" id="ARBA00030407"/>
    </source>
</evidence>
<name>A0ABU1DH05_9HYPH</name>
<organism evidence="13 14">
    <name type="scientific">Chelatococcus sambhunathii</name>
    <dbReference type="NCBI Taxonomy" id="363953"/>
    <lineage>
        <taxon>Bacteria</taxon>
        <taxon>Pseudomonadati</taxon>
        <taxon>Pseudomonadota</taxon>
        <taxon>Alphaproteobacteria</taxon>
        <taxon>Hyphomicrobiales</taxon>
        <taxon>Chelatococcaceae</taxon>
        <taxon>Chelatococcus</taxon>
    </lineage>
</organism>
<reference evidence="13" key="1">
    <citation type="submission" date="2020-10" db="EMBL/GenBank/DDBJ databases">
        <authorList>
            <person name="Abbas A."/>
            <person name="Razzaq R."/>
            <person name="Waqas M."/>
            <person name="Abbas N."/>
            <person name="Nielsen T.K."/>
            <person name="Hansen L.H."/>
            <person name="Hussain S."/>
            <person name="Shahid M."/>
        </authorList>
    </citation>
    <scope>NUCLEOTIDE SEQUENCE</scope>
    <source>
        <strain evidence="13">S14</strain>
    </source>
</reference>
<evidence type="ECO:0000256" key="10">
    <source>
        <dbReference type="ARBA" id="ARBA00030781"/>
    </source>
</evidence>
<accession>A0ABU1DH05</accession>
<evidence type="ECO:0000256" key="8">
    <source>
        <dbReference type="ARBA" id="ARBA00029745"/>
    </source>
</evidence>
<dbReference type="Proteomes" id="UP001181622">
    <property type="component" value="Unassembled WGS sequence"/>
</dbReference>
<evidence type="ECO:0000256" key="1">
    <source>
        <dbReference type="ARBA" id="ARBA00005046"/>
    </source>
</evidence>
<dbReference type="InterPro" id="IPR036563">
    <property type="entry name" value="MoaE_sf"/>
</dbReference>
<evidence type="ECO:0000256" key="5">
    <source>
        <dbReference type="ARBA" id="ARBA00023150"/>
    </source>
</evidence>
<comment type="catalytic activity">
    <reaction evidence="12">
        <text>2 [molybdopterin-synthase sulfur-carrier protein]-C-terminal-Gly-aminoethanethioate + cyclic pyranopterin phosphate + H2O = molybdopterin + 2 [molybdopterin-synthase sulfur-carrier protein]-C-terminal Gly-Gly + 2 H(+)</text>
        <dbReference type="Rhea" id="RHEA:26333"/>
        <dbReference type="Rhea" id="RHEA-COMP:12202"/>
        <dbReference type="Rhea" id="RHEA-COMP:19907"/>
        <dbReference type="ChEBI" id="CHEBI:15377"/>
        <dbReference type="ChEBI" id="CHEBI:15378"/>
        <dbReference type="ChEBI" id="CHEBI:58698"/>
        <dbReference type="ChEBI" id="CHEBI:59648"/>
        <dbReference type="ChEBI" id="CHEBI:90778"/>
        <dbReference type="ChEBI" id="CHEBI:232372"/>
        <dbReference type="EC" id="2.8.1.12"/>
    </reaction>
</comment>
<evidence type="ECO:0000256" key="11">
    <source>
        <dbReference type="ARBA" id="ARBA00032474"/>
    </source>
</evidence>
<keyword evidence="14" id="KW-1185">Reference proteome</keyword>
<dbReference type="InterPro" id="IPR003448">
    <property type="entry name" value="Mopterin_biosynth_MoaE"/>
</dbReference>
<dbReference type="EMBL" id="JADBEO010000024">
    <property type="protein sequence ID" value="MDR4307372.1"/>
    <property type="molecule type" value="Genomic_DNA"/>
</dbReference>
<dbReference type="PANTHER" id="PTHR23404">
    <property type="entry name" value="MOLYBDOPTERIN SYNTHASE RELATED"/>
    <property type="match status" value="1"/>
</dbReference>
<comment type="pathway">
    <text evidence="1">Cofactor biosynthesis; molybdopterin biosynthesis.</text>
</comment>
<comment type="subunit">
    <text evidence="7">Heterotetramer of 2 MoaD subunits and 2 MoaE subunits. Also stable as homodimer. The enzyme changes between these two forms during catalysis.</text>
</comment>
<proteinExistence type="inferred from homology"/>
<dbReference type="Pfam" id="PF02391">
    <property type="entry name" value="MoaE"/>
    <property type="match status" value="1"/>
</dbReference>
<dbReference type="CDD" id="cd00756">
    <property type="entry name" value="MoaE"/>
    <property type="match status" value="1"/>
</dbReference>
<evidence type="ECO:0000313" key="14">
    <source>
        <dbReference type="Proteomes" id="UP001181622"/>
    </source>
</evidence>
<dbReference type="SUPFAM" id="SSF54690">
    <property type="entry name" value="Molybdopterin synthase subunit MoaE"/>
    <property type="match status" value="1"/>
</dbReference>
<evidence type="ECO:0000256" key="7">
    <source>
        <dbReference type="ARBA" id="ARBA00026066"/>
    </source>
</evidence>
<protein>
    <recommendedName>
        <fullName evidence="4">Molybdopterin synthase catalytic subunit</fullName>
        <ecNumber evidence="3">2.8.1.12</ecNumber>
    </recommendedName>
    <alternativeName>
        <fullName evidence="10">MPT synthase subunit 2</fullName>
    </alternativeName>
    <alternativeName>
        <fullName evidence="8">Molybdenum cofactor biosynthesis protein E</fullName>
    </alternativeName>
    <alternativeName>
        <fullName evidence="9">Molybdopterin-converting factor large subunit</fullName>
    </alternativeName>
    <alternativeName>
        <fullName evidence="11">Molybdopterin-converting factor subunit 2</fullName>
    </alternativeName>
</protein>
<keyword evidence="5" id="KW-0501">Molybdenum cofactor biosynthesis</keyword>
<dbReference type="Gene3D" id="3.90.1170.40">
    <property type="entry name" value="Molybdopterin biosynthesis MoaE subunit"/>
    <property type="match status" value="1"/>
</dbReference>
<dbReference type="RefSeq" id="WP_309392158.1">
    <property type="nucleotide sequence ID" value="NZ_JADBEO010000024.1"/>
</dbReference>
<evidence type="ECO:0000256" key="3">
    <source>
        <dbReference type="ARBA" id="ARBA00011950"/>
    </source>
</evidence>
<comment type="caution">
    <text evidence="13">The sequence shown here is derived from an EMBL/GenBank/DDBJ whole genome shotgun (WGS) entry which is preliminary data.</text>
</comment>
<evidence type="ECO:0000256" key="4">
    <source>
        <dbReference type="ARBA" id="ARBA00013858"/>
    </source>
</evidence>
<sequence>MAVRVQERPFDLGAEVAALTVGRTDVGAIVTFSGVCRDRADSGAQLAALTLEHYPGMTEEELGRIEAEARARWPLADVLVVHRVGRIMPGEMIVLVVTISAHRKAAFEAAEFLMDYLKTSAPFWKSEETADGTNWVAAKGSDDDAADRWKRG</sequence>
<dbReference type="EC" id="2.8.1.12" evidence="3"/>